<organism evidence="2 3">
    <name type="scientific">Tulasnella calospora MUT 4182</name>
    <dbReference type="NCBI Taxonomy" id="1051891"/>
    <lineage>
        <taxon>Eukaryota</taxon>
        <taxon>Fungi</taxon>
        <taxon>Dikarya</taxon>
        <taxon>Basidiomycota</taxon>
        <taxon>Agaricomycotina</taxon>
        <taxon>Agaricomycetes</taxon>
        <taxon>Cantharellales</taxon>
        <taxon>Tulasnellaceae</taxon>
        <taxon>Tulasnella</taxon>
    </lineage>
</organism>
<feature type="compositionally biased region" description="Polar residues" evidence="1">
    <location>
        <begin position="1"/>
        <end position="15"/>
    </location>
</feature>
<dbReference type="AlphaFoldDB" id="A0A0C3Q0S4"/>
<dbReference type="HOGENOM" id="CLU_710911_0_0_1"/>
<keyword evidence="3" id="KW-1185">Reference proteome</keyword>
<reference evidence="2 3" key="1">
    <citation type="submission" date="2014-04" db="EMBL/GenBank/DDBJ databases">
        <authorList>
            <consortium name="DOE Joint Genome Institute"/>
            <person name="Kuo A."/>
            <person name="Girlanda M."/>
            <person name="Perotto S."/>
            <person name="Kohler A."/>
            <person name="Nagy L.G."/>
            <person name="Floudas D."/>
            <person name="Copeland A."/>
            <person name="Barry K.W."/>
            <person name="Cichocki N."/>
            <person name="Veneault-Fourrey C."/>
            <person name="LaButti K."/>
            <person name="Lindquist E.A."/>
            <person name="Lipzen A."/>
            <person name="Lundell T."/>
            <person name="Morin E."/>
            <person name="Murat C."/>
            <person name="Sun H."/>
            <person name="Tunlid A."/>
            <person name="Henrissat B."/>
            <person name="Grigoriev I.V."/>
            <person name="Hibbett D.S."/>
            <person name="Martin F."/>
            <person name="Nordberg H.P."/>
            <person name="Cantor M.N."/>
            <person name="Hua S.X."/>
        </authorList>
    </citation>
    <scope>NUCLEOTIDE SEQUENCE [LARGE SCALE GENOMIC DNA]</scope>
    <source>
        <strain evidence="2 3">MUT 4182</strain>
    </source>
</reference>
<sequence length="389" mass="40156">MNNSHGRSRSVSDISPYQGGVAGMTSITPGVPPSASQDRTAGSRPGGQKMKGKAKASGEGEKEAEKEDEDFVVEFPTLNPTPGKPSQSSESENAGEGVSNTVSEAQSAEQQPTGWMSPGFAPYPPEMLGYPPWSPQASAYFQPRPYPHPSQMPGASTPSTSSTSSSPAWTHLGLPPPNAAPAPRPNAVAAPAEGGAGGPPEEDLRRQTLANSITNKPGTSTPSASGSATSSPRIGFNHLHPLAAPSAMHPYAQPHSPLTPTSGPVPLMPNPHLMRQGPPPSPGPMAGSWHGSGGYFMTGPVPPPHPQWIGAQNSPRSGTPSGEPAGAAFLASPRSRSSSPFVAGRATPPVQGMYPGYFSPPPHMNYPYGPTPPPPMQHALMMQGLPPTL</sequence>
<evidence type="ECO:0000256" key="1">
    <source>
        <dbReference type="SAM" id="MobiDB-lite"/>
    </source>
</evidence>
<feature type="compositionally biased region" description="Low complexity" evidence="1">
    <location>
        <begin position="217"/>
        <end position="232"/>
    </location>
</feature>
<evidence type="ECO:0000313" key="3">
    <source>
        <dbReference type="Proteomes" id="UP000054248"/>
    </source>
</evidence>
<evidence type="ECO:0000313" key="2">
    <source>
        <dbReference type="EMBL" id="KIO16001.1"/>
    </source>
</evidence>
<reference evidence="3" key="2">
    <citation type="submission" date="2015-01" db="EMBL/GenBank/DDBJ databases">
        <title>Evolutionary Origins and Diversification of the Mycorrhizal Mutualists.</title>
        <authorList>
            <consortium name="DOE Joint Genome Institute"/>
            <consortium name="Mycorrhizal Genomics Consortium"/>
            <person name="Kohler A."/>
            <person name="Kuo A."/>
            <person name="Nagy L.G."/>
            <person name="Floudas D."/>
            <person name="Copeland A."/>
            <person name="Barry K.W."/>
            <person name="Cichocki N."/>
            <person name="Veneault-Fourrey C."/>
            <person name="LaButti K."/>
            <person name="Lindquist E.A."/>
            <person name="Lipzen A."/>
            <person name="Lundell T."/>
            <person name="Morin E."/>
            <person name="Murat C."/>
            <person name="Riley R."/>
            <person name="Ohm R."/>
            <person name="Sun H."/>
            <person name="Tunlid A."/>
            <person name="Henrissat B."/>
            <person name="Grigoriev I.V."/>
            <person name="Hibbett D.S."/>
            <person name="Martin F."/>
        </authorList>
    </citation>
    <scope>NUCLEOTIDE SEQUENCE [LARGE SCALE GENOMIC DNA]</scope>
    <source>
        <strain evidence="3">MUT 4182</strain>
    </source>
</reference>
<protein>
    <submittedName>
        <fullName evidence="2">Uncharacterized protein</fullName>
    </submittedName>
</protein>
<feature type="non-terminal residue" evidence="2">
    <location>
        <position position="389"/>
    </location>
</feature>
<feature type="compositionally biased region" description="Polar residues" evidence="1">
    <location>
        <begin position="78"/>
        <end position="114"/>
    </location>
</feature>
<gene>
    <name evidence="2" type="ORF">M407DRAFT_34370</name>
</gene>
<feature type="region of interest" description="Disordered" evidence="1">
    <location>
        <begin position="310"/>
        <end position="350"/>
    </location>
</feature>
<feature type="compositionally biased region" description="Basic and acidic residues" evidence="1">
    <location>
        <begin position="56"/>
        <end position="65"/>
    </location>
</feature>
<dbReference type="STRING" id="1051891.A0A0C3Q0S4"/>
<feature type="compositionally biased region" description="Pro residues" evidence="1">
    <location>
        <begin position="174"/>
        <end position="184"/>
    </location>
</feature>
<dbReference type="OrthoDB" id="3252546at2759"/>
<proteinExistence type="predicted"/>
<name>A0A0C3Q0S4_9AGAM</name>
<dbReference type="EMBL" id="KN823718">
    <property type="protein sequence ID" value="KIO16001.1"/>
    <property type="molecule type" value="Genomic_DNA"/>
</dbReference>
<feature type="region of interest" description="Disordered" evidence="1">
    <location>
        <begin position="1"/>
        <end position="239"/>
    </location>
</feature>
<accession>A0A0C3Q0S4</accession>
<feature type="compositionally biased region" description="Low complexity" evidence="1">
    <location>
        <begin position="156"/>
        <end position="167"/>
    </location>
</feature>
<dbReference type="Proteomes" id="UP000054248">
    <property type="component" value="Unassembled WGS sequence"/>
</dbReference>
<feature type="compositionally biased region" description="Polar residues" evidence="1">
    <location>
        <begin position="310"/>
        <end position="320"/>
    </location>
</feature>